<keyword evidence="4" id="KW-1185">Reference proteome</keyword>
<organism evidence="3 4">
    <name type="scientific">Corynebacterium heidelbergense</name>
    <dbReference type="NCBI Taxonomy" id="2055947"/>
    <lineage>
        <taxon>Bacteria</taxon>
        <taxon>Bacillati</taxon>
        <taxon>Actinomycetota</taxon>
        <taxon>Actinomycetes</taxon>
        <taxon>Mycobacteriales</taxon>
        <taxon>Corynebacteriaceae</taxon>
        <taxon>Corynebacterium</taxon>
    </lineage>
</organism>
<proteinExistence type="predicted"/>
<dbReference type="Proteomes" id="UP000251577">
    <property type="component" value="Unassembled WGS sequence"/>
</dbReference>
<evidence type="ECO:0000313" key="4">
    <source>
        <dbReference type="Proteomes" id="UP000251577"/>
    </source>
</evidence>
<dbReference type="InterPro" id="IPR011990">
    <property type="entry name" value="TPR-like_helical_dom_sf"/>
</dbReference>
<feature type="compositionally biased region" description="Basic residues" evidence="2">
    <location>
        <begin position="19"/>
        <end position="29"/>
    </location>
</feature>
<feature type="compositionally biased region" description="Basic and acidic residues" evidence="2">
    <location>
        <begin position="1"/>
        <end position="11"/>
    </location>
</feature>
<comment type="caution">
    <text evidence="3">The sequence shown here is derived from an EMBL/GenBank/DDBJ whole genome shotgun (WGS) entry which is preliminary data.</text>
</comment>
<reference evidence="3 4" key="1">
    <citation type="journal article" date="2018" name="Syst. Appl. Microbiol.">
        <title>Corynebacterium heidelbergense sp. nov., isolated from the preen glands of Egyptian geese (Alopochen aegyptiacus).</title>
        <authorList>
            <person name="Braun M.S."/>
            <person name="Wang E."/>
            <person name="Zimmermann S."/>
            <person name="Wink M."/>
        </authorList>
    </citation>
    <scope>NUCLEOTIDE SEQUENCE [LARGE SCALE GENOMIC DNA]</scope>
    <source>
        <strain evidence="3 4">647</strain>
    </source>
</reference>
<dbReference type="EMBL" id="QHCV01000159">
    <property type="protein sequence ID" value="RAV31176.1"/>
    <property type="molecule type" value="Genomic_DNA"/>
</dbReference>
<evidence type="ECO:0000313" key="3">
    <source>
        <dbReference type="EMBL" id="RAV31176.1"/>
    </source>
</evidence>
<feature type="region of interest" description="Disordered" evidence="2">
    <location>
        <begin position="1"/>
        <end position="99"/>
    </location>
</feature>
<feature type="repeat" description="TPR" evidence="1">
    <location>
        <begin position="274"/>
        <end position="307"/>
    </location>
</feature>
<evidence type="ECO:0000256" key="2">
    <source>
        <dbReference type="SAM" id="MobiDB-lite"/>
    </source>
</evidence>
<gene>
    <name evidence="3" type="ORF">DLJ54_09770</name>
</gene>
<dbReference type="Gene3D" id="1.25.40.10">
    <property type="entry name" value="Tetratricopeptide repeat domain"/>
    <property type="match status" value="1"/>
</dbReference>
<evidence type="ECO:0000256" key="1">
    <source>
        <dbReference type="PROSITE-ProRule" id="PRU00339"/>
    </source>
</evidence>
<dbReference type="InterPro" id="IPR019734">
    <property type="entry name" value="TPR_rpt"/>
</dbReference>
<dbReference type="PROSITE" id="PS50005">
    <property type="entry name" value="TPR"/>
    <property type="match status" value="1"/>
</dbReference>
<keyword evidence="1" id="KW-0802">TPR repeat</keyword>
<accession>A0A364V3H8</accession>
<feature type="compositionally biased region" description="Basic and acidic residues" evidence="2">
    <location>
        <begin position="30"/>
        <end position="80"/>
    </location>
</feature>
<feature type="compositionally biased region" description="Basic and acidic residues" evidence="2">
    <location>
        <begin position="90"/>
        <end position="99"/>
    </location>
</feature>
<dbReference type="SUPFAM" id="SSF48452">
    <property type="entry name" value="TPR-like"/>
    <property type="match status" value="1"/>
</dbReference>
<protein>
    <submittedName>
        <fullName evidence="3">Uncharacterized protein</fullName>
    </submittedName>
</protein>
<name>A0A364V3H8_9CORY</name>
<sequence>MTVDSRNRGYESSENGASRGRRGAPRNHQHTGDRRGSRDWEERGSRSGGGRDYRDRDRDRRGERRGGDKPARPRNDRNQRDSFVGPQRHGYREERINRRVNEPAIPADVDPRELDPTVRQELRSLAKDNADMTAKHLIMAASLLDEDPQKALAHARAAKDRAGRVPVARETNGIAAYHAGEWKEAIAELRAARRMSGGPGLVAVLADAERGLGRPAKALEVASEIDGQDLEPETRAELAIVVAGAHLDLQQPDDAVLALEPETGKTDAPEVTRMRVMYAYGDVLEHVGRTEEAVEWFRRAAEMDTEEVLDASDRIAALTAEE</sequence>
<dbReference type="AlphaFoldDB" id="A0A364V3H8"/>